<dbReference type="EMBL" id="LNYZ01000021">
    <property type="protein sequence ID" value="KTD75429.1"/>
    <property type="molecule type" value="Genomic_DNA"/>
</dbReference>
<dbReference type="RefSeq" id="WP_058478005.1">
    <property type="nucleotide sequence ID" value="NZ_CAAAIO010000032.1"/>
</dbReference>
<sequence>MIKNFSLSSLLILSSFIAAPGIGFSDPTGYGISVFCPNAQGTQNVVTNFGSYIGGYGVEAIFSQTLQVYFRSTGSVQNVPANLINYSNDSVTYSSATGTVTCSYQSNNPTDPRFTVTYTLANALGGTVQAQSNNSISITIPAGLRG</sequence>
<evidence type="ECO:0000313" key="4">
    <source>
        <dbReference type="Proteomes" id="UP000054820"/>
    </source>
</evidence>
<proteinExistence type="predicted"/>
<dbReference type="OrthoDB" id="5652309at2"/>
<dbReference type="Proteomes" id="UP000054820">
    <property type="component" value="Unassembled WGS sequence"/>
</dbReference>
<dbReference type="AlphaFoldDB" id="A0A378L743"/>
<evidence type="ECO:0000313" key="3">
    <source>
        <dbReference type="EMBL" id="STY22633.1"/>
    </source>
</evidence>
<evidence type="ECO:0008006" key="6">
    <source>
        <dbReference type="Google" id="ProtNLM"/>
    </source>
</evidence>
<dbReference type="Proteomes" id="UP000255110">
    <property type="component" value="Unassembled WGS sequence"/>
</dbReference>
<keyword evidence="1" id="KW-0732">Signal</keyword>
<reference evidence="3 5" key="2">
    <citation type="submission" date="2018-06" db="EMBL/GenBank/DDBJ databases">
        <authorList>
            <consortium name="Pathogen Informatics"/>
            <person name="Doyle S."/>
        </authorList>
    </citation>
    <scope>NUCLEOTIDE SEQUENCE [LARGE SCALE GENOMIC DNA]</scope>
    <source>
        <strain evidence="3 5">NCTC11991</strain>
    </source>
</reference>
<organism evidence="3 5">
    <name type="scientific">Legionella steigerwaltii</name>
    <dbReference type="NCBI Taxonomy" id="460"/>
    <lineage>
        <taxon>Bacteria</taxon>
        <taxon>Pseudomonadati</taxon>
        <taxon>Pseudomonadota</taxon>
        <taxon>Gammaproteobacteria</taxon>
        <taxon>Legionellales</taxon>
        <taxon>Legionellaceae</taxon>
        <taxon>Legionella</taxon>
    </lineage>
</organism>
<feature type="chain" id="PRO_5017086377" description="Secreted protein" evidence="1">
    <location>
        <begin position="19"/>
        <end position="146"/>
    </location>
</feature>
<dbReference type="EMBL" id="UGOY01000001">
    <property type="protein sequence ID" value="STY22633.1"/>
    <property type="molecule type" value="Genomic_DNA"/>
</dbReference>
<feature type="signal peptide" evidence="1">
    <location>
        <begin position="1"/>
        <end position="18"/>
    </location>
</feature>
<name>A0A378L743_9GAMM</name>
<protein>
    <recommendedName>
        <fullName evidence="6">Secreted protein</fullName>
    </recommendedName>
</protein>
<evidence type="ECO:0000313" key="5">
    <source>
        <dbReference type="Proteomes" id="UP000255110"/>
    </source>
</evidence>
<evidence type="ECO:0000256" key="1">
    <source>
        <dbReference type="SAM" id="SignalP"/>
    </source>
</evidence>
<gene>
    <name evidence="2" type="ORF">Lstg_2456</name>
    <name evidence="3" type="ORF">NCTC11991_01222</name>
</gene>
<accession>A0A378L743</accession>
<evidence type="ECO:0000313" key="2">
    <source>
        <dbReference type="EMBL" id="KTD75429.1"/>
    </source>
</evidence>
<reference evidence="2 4" key="1">
    <citation type="submission" date="2015-11" db="EMBL/GenBank/DDBJ databases">
        <title>Genomic analysis of 38 Legionella species identifies large and diverse effector repertoires.</title>
        <authorList>
            <person name="Burstein D."/>
            <person name="Amaro F."/>
            <person name="Zusman T."/>
            <person name="Lifshitz Z."/>
            <person name="Cohen O."/>
            <person name="Gilbert J.A."/>
            <person name="Pupko T."/>
            <person name="Shuman H.A."/>
            <person name="Segal G."/>
        </authorList>
    </citation>
    <scope>NUCLEOTIDE SEQUENCE [LARGE SCALE GENOMIC DNA]</scope>
    <source>
        <strain evidence="2 4">SC-18-C9</strain>
    </source>
</reference>
<keyword evidence="4" id="KW-1185">Reference proteome</keyword>